<name>A0A6C0KAH0_9ZZZZ</name>
<dbReference type="EMBL" id="MN740848">
    <property type="protein sequence ID" value="QHU15032.1"/>
    <property type="molecule type" value="Genomic_DNA"/>
</dbReference>
<organism evidence="1">
    <name type="scientific">viral metagenome</name>
    <dbReference type="NCBI Taxonomy" id="1070528"/>
    <lineage>
        <taxon>unclassified sequences</taxon>
        <taxon>metagenomes</taxon>
        <taxon>organismal metagenomes</taxon>
    </lineage>
</organism>
<proteinExistence type="predicted"/>
<evidence type="ECO:0000313" key="1">
    <source>
        <dbReference type="EMBL" id="QHU15032.1"/>
    </source>
</evidence>
<dbReference type="AlphaFoldDB" id="A0A6C0KAH0"/>
<sequence length="79" mass="9273">MPKQQLIMSSTTSDSSKNDIDAYWLALKKEYDDATKHKKKNDELAFEKEKDDFAKMWCAAGLDTKEMLMENHIMLRKKN</sequence>
<protein>
    <submittedName>
        <fullName evidence="1">Uncharacterized protein</fullName>
    </submittedName>
</protein>
<reference evidence="1" key="1">
    <citation type="journal article" date="2020" name="Nature">
        <title>Giant virus diversity and host interactions through global metagenomics.</title>
        <authorList>
            <person name="Schulz F."/>
            <person name="Roux S."/>
            <person name="Paez-Espino D."/>
            <person name="Jungbluth S."/>
            <person name="Walsh D.A."/>
            <person name="Denef V.J."/>
            <person name="McMahon K.D."/>
            <person name="Konstantinidis K.T."/>
            <person name="Eloe-Fadrosh E.A."/>
            <person name="Kyrpides N.C."/>
            <person name="Woyke T."/>
        </authorList>
    </citation>
    <scope>NUCLEOTIDE SEQUENCE</scope>
    <source>
        <strain evidence="1">GVMAG-S-1102244-55</strain>
    </source>
</reference>
<accession>A0A6C0KAH0</accession>